<dbReference type="AlphaFoldDB" id="F8PGN5"/>
<reference evidence="2" key="1">
    <citation type="journal article" date="2011" name="Science">
        <title>The plant cell wall-decomposing machinery underlies the functional diversity of forest fungi.</title>
        <authorList>
            <person name="Eastwood D.C."/>
            <person name="Floudas D."/>
            <person name="Binder M."/>
            <person name="Majcherczyk A."/>
            <person name="Schneider P."/>
            <person name="Aerts A."/>
            <person name="Asiegbu F.O."/>
            <person name="Baker S.E."/>
            <person name="Barry K."/>
            <person name="Bendiksby M."/>
            <person name="Blumentritt M."/>
            <person name="Coutinho P.M."/>
            <person name="Cullen D."/>
            <person name="de Vries R.P."/>
            <person name="Gathman A."/>
            <person name="Goodell B."/>
            <person name="Henrissat B."/>
            <person name="Ihrmark K."/>
            <person name="Kauserud H."/>
            <person name="Kohler A."/>
            <person name="LaButti K."/>
            <person name="Lapidus A."/>
            <person name="Lavin J.L."/>
            <person name="Lee Y.-H."/>
            <person name="Lindquist E."/>
            <person name="Lilly W."/>
            <person name="Lucas S."/>
            <person name="Morin E."/>
            <person name="Murat C."/>
            <person name="Oguiza J.A."/>
            <person name="Park J."/>
            <person name="Pisabarro A.G."/>
            <person name="Riley R."/>
            <person name="Rosling A."/>
            <person name="Salamov A."/>
            <person name="Schmidt O."/>
            <person name="Schmutz J."/>
            <person name="Skrede I."/>
            <person name="Stenlid J."/>
            <person name="Wiebenga A."/>
            <person name="Xie X."/>
            <person name="Kuees U."/>
            <person name="Hibbett D.S."/>
            <person name="Hoffmeister D."/>
            <person name="Hoegberg N."/>
            <person name="Martin F."/>
            <person name="Grigoriev I.V."/>
            <person name="Watkinson S.C."/>
        </authorList>
    </citation>
    <scope>NUCLEOTIDE SEQUENCE [LARGE SCALE GENOMIC DNA]</scope>
    <source>
        <strain evidence="2">strain S7.3</strain>
    </source>
</reference>
<dbReference type="InParanoid" id="F8PGN5"/>
<organism evidence="2">
    <name type="scientific">Serpula lacrymans var. lacrymans (strain S7.3)</name>
    <name type="common">Dry rot fungus</name>
    <dbReference type="NCBI Taxonomy" id="936435"/>
    <lineage>
        <taxon>Eukaryota</taxon>
        <taxon>Fungi</taxon>
        <taxon>Dikarya</taxon>
        <taxon>Basidiomycota</taxon>
        <taxon>Agaricomycotina</taxon>
        <taxon>Agaricomycetes</taxon>
        <taxon>Agaricomycetidae</taxon>
        <taxon>Boletales</taxon>
        <taxon>Coniophorineae</taxon>
        <taxon>Serpulaceae</taxon>
        <taxon>Serpula</taxon>
    </lineage>
</organism>
<evidence type="ECO:0000313" key="1">
    <source>
        <dbReference type="EMBL" id="EGO04379.1"/>
    </source>
</evidence>
<dbReference type="OMA" id="RSEDWGH"/>
<name>F8PGN5_SERL3</name>
<evidence type="ECO:0000313" key="2">
    <source>
        <dbReference type="Proteomes" id="UP000008063"/>
    </source>
</evidence>
<sequence>VYRVHWLRAKAMYNRWIKKDILVCLKMKWTVQYFQHQTKGWKDFQDANKMEAKPSHVVYAERQIIMWNQFSEQAKDSFHRLGTVV</sequence>
<dbReference type="Proteomes" id="UP000008063">
    <property type="component" value="Unassembled WGS sequence"/>
</dbReference>
<dbReference type="OrthoDB" id="3232711at2759"/>
<feature type="non-terminal residue" evidence="1">
    <location>
        <position position="1"/>
    </location>
</feature>
<dbReference type="HOGENOM" id="CLU_003703_6_1_1"/>
<proteinExistence type="predicted"/>
<protein>
    <submittedName>
        <fullName evidence="1">Uncharacterized protein</fullName>
    </submittedName>
</protein>
<keyword evidence="2" id="KW-1185">Reference proteome</keyword>
<dbReference type="EMBL" id="GL945474">
    <property type="protein sequence ID" value="EGO04379.1"/>
    <property type="molecule type" value="Genomic_DNA"/>
</dbReference>
<gene>
    <name evidence="1" type="ORF">SERLA73DRAFT_43468</name>
</gene>
<accession>F8PGN5</accession>